<comment type="caution">
    <text evidence="1">The sequence shown here is derived from an EMBL/GenBank/DDBJ whole genome shotgun (WGS) entry which is preliminary data.</text>
</comment>
<accession>A0A8J2REI4</accession>
<dbReference type="EMBL" id="CAKKLH010000055">
    <property type="protein sequence ID" value="CAH0101259.1"/>
    <property type="molecule type" value="Genomic_DNA"/>
</dbReference>
<evidence type="ECO:0000313" key="2">
    <source>
        <dbReference type="Proteomes" id="UP000789390"/>
    </source>
</evidence>
<organism evidence="1 2">
    <name type="scientific">Daphnia galeata</name>
    <dbReference type="NCBI Taxonomy" id="27404"/>
    <lineage>
        <taxon>Eukaryota</taxon>
        <taxon>Metazoa</taxon>
        <taxon>Ecdysozoa</taxon>
        <taxon>Arthropoda</taxon>
        <taxon>Crustacea</taxon>
        <taxon>Branchiopoda</taxon>
        <taxon>Diplostraca</taxon>
        <taxon>Cladocera</taxon>
        <taxon>Anomopoda</taxon>
        <taxon>Daphniidae</taxon>
        <taxon>Daphnia</taxon>
    </lineage>
</organism>
<dbReference type="Proteomes" id="UP000789390">
    <property type="component" value="Unassembled WGS sequence"/>
</dbReference>
<gene>
    <name evidence="1" type="ORF">DGAL_LOCUS3587</name>
</gene>
<protein>
    <submittedName>
        <fullName evidence="1">Uncharacterized protein</fullName>
    </submittedName>
</protein>
<dbReference type="OrthoDB" id="3246549at2759"/>
<proteinExistence type="predicted"/>
<sequence>MDIFHMNDSLPIFQALVDAGTRFDIARDNGDTVICVLEKSLMAMRNEIVYLIIDPYFHSLVPSLSLCHVNRPTVLPLSFDCARVMIHYGIPFDFDSISLPLELQSFIASHGAEVMLFRTFGEKAELSSKMVKVAIKRLYFDKGRLDEESSGYILHKGRLDEGSSAYILIKDTWMKNPVPIF</sequence>
<keyword evidence="2" id="KW-1185">Reference proteome</keyword>
<name>A0A8J2REI4_9CRUS</name>
<reference evidence="1" key="1">
    <citation type="submission" date="2021-11" db="EMBL/GenBank/DDBJ databases">
        <authorList>
            <person name="Schell T."/>
        </authorList>
    </citation>
    <scope>NUCLEOTIDE SEQUENCE</scope>
    <source>
        <strain evidence="1">M5</strain>
    </source>
</reference>
<evidence type="ECO:0000313" key="1">
    <source>
        <dbReference type="EMBL" id="CAH0101259.1"/>
    </source>
</evidence>
<dbReference type="AlphaFoldDB" id="A0A8J2REI4"/>